<dbReference type="AlphaFoldDB" id="A0A9W6XZ80"/>
<organism evidence="2 3">
    <name type="scientific">Phytophthora fragariaefolia</name>
    <dbReference type="NCBI Taxonomy" id="1490495"/>
    <lineage>
        <taxon>Eukaryota</taxon>
        <taxon>Sar</taxon>
        <taxon>Stramenopiles</taxon>
        <taxon>Oomycota</taxon>
        <taxon>Peronosporomycetes</taxon>
        <taxon>Peronosporales</taxon>
        <taxon>Peronosporaceae</taxon>
        <taxon>Phytophthora</taxon>
    </lineage>
</organism>
<feature type="region of interest" description="Disordered" evidence="1">
    <location>
        <begin position="418"/>
        <end position="456"/>
    </location>
</feature>
<accession>A0A9W6XZ80</accession>
<dbReference type="PANTHER" id="PTHR11439:SF440">
    <property type="entry name" value="INTEGRASE CATALYTIC DOMAIN-CONTAINING PROTEIN"/>
    <property type="match status" value="1"/>
</dbReference>
<dbReference type="OrthoDB" id="1113209at2759"/>
<feature type="compositionally biased region" description="Basic and acidic residues" evidence="1">
    <location>
        <begin position="326"/>
        <end position="342"/>
    </location>
</feature>
<protein>
    <submittedName>
        <fullName evidence="2">Unnamed protein product</fullName>
    </submittedName>
</protein>
<name>A0A9W6XZ80_9STRA</name>
<reference evidence="2" key="1">
    <citation type="submission" date="2023-04" db="EMBL/GenBank/DDBJ databases">
        <title>Phytophthora fragariaefolia NBRC 109709.</title>
        <authorList>
            <person name="Ichikawa N."/>
            <person name="Sato H."/>
            <person name="Tonouchi N."/>
        </authorList>
    </citation>
    <scope>NUCLEOTIDE SEQUENCE</scope>
    <source>
        <strain evidence="2">NBRC 109709</strain>
    </source>
</reference>
<evidence type="ECO:0000313" key="2">
    <source>
        <dbReference type="EMBL" id="GMF50849.1"/>
    </source>
</evidence>
<evidence type="ECO:0000256" key="1">
    <source>
        <dbReference type="SAM" id="MobiDB-lite"/>
    </source>
</evidence>
<dbReference type="EMBL" id="BSXT01002780">
    <property type="protein sequence ID" value="GMF50849.1"/>
    <property type="molecule type" value="Genomic_DNA"/>
</dbReference>
<keyword evidence="3" id="KW-1185">Reference proteome</keyword>
<dbReference type="Proteomes" id="UP001165121">
    <property type="component" value="Unassembled WGS sequence"/>
</dbReference>
<feature type="region of interest" description="Disordered" evidence="1">
    <location>
        <begin position="326"/>
        <end position="353"/>
    </location>
</feature>
<proteinExistence type="predicted"/>
<sequence>MRPKPYRSLIGCLLSITTRSLPGIAFVVTQLSRFLGNPEQQHWSAAVRVLRYLKWTRQHGIIYQRGTSSGTLKAYSDVDWGTNIDDRRFRLGCHGDDRERPGGVRVQVPEDGCAQLCRNRVHGFEPGCSRSAMDSCDAQGHGSSLAERYDDLGGNQGAIALAQNAGYDARTKHVDIRHHFIRENVEPGMVKVEYVDTKNQLADILTKALGTQTLKFLRNGNGIKNKVTVPQRWRIGPDQPAASSFENLQDDTHSVEPWVSPSPSLPRTDIDIPHLWRQPKAAGWLSRHPTRFQNEWRYTTLYGTNVLIGGAVVTYALTSGLFAKDADDRNKEDGTDEVDKNAGSDNAENNSTTRTNVVGTCAAGESVSARASVDESVELLLCLMTMHIRPRLTRANEDESYQPPPAASRLHAKINVNFLRDDGNPDDYGDYENLSSGDSDSATVVDDDEDSETERG</sequence>
<dbReference type="CDD" id="cd09272">
    <property type="entry name" value="RNase_HI_RT_Ty1"/>
    <property type="match status" value="1"/>
</dbReference>
<dbReference type="PANTHER" id="PTHR11439">
    <property type="entry name" value="GAG-POL-RELATED RETROTRANSPOSON"/>
    <property type="match status" value="1"/>
</dbReference>
<comment type="caution">
    <text evidence="2">The sequence shown here is derived from an EMBL/GenBank/DDBJ whole genome shotgun (WGS) entry which is preliminary data.</text>
</comment>
<feature type="compositionally biased region" description="Low complexity" evidence="1">
    <location>
        <begin position="435"/>
        <end position="444"/>
    </location>
</feature>
<evidence type="ECO:0000313" key="3">
    <source>
        <dbReference type="Proteomes" id="UP001165121"/>
    </source>
</evidence>
<feature type="compositionally biased region" description="Acidic residues" evidence="1">
    <location>
        <begin position="445"/>
        <end position="456"/>
    </location>
</feature>
<gene>
    <name evidence="2" type="ORF">Pfra01_002038200</name>
</gene>
<feature type="compositionally biased region" description="Polar residues" evidence="1">
    <location>
        <begin position="343"/>
        <end position="353"/>
    </location>
</feature>